<proteinExistence type="inferred from homology"/>
<feature type="compositionally biased region" description="Polar residues" evidence="3">
    <location>
        <begin position="118"/>
        <end position="127"/>
    </location>
</feature>
<dbReference type="PANTHER" id="PTHR16466:SF6">
    <property type="entry name" value="TELOMERIC REPEAT-BINDING FACTOR 2-INTERACTING PROTEIN 1"/>
    <property type="match status" value="1"/>
</dbReference>
<feature type="compositionally biased region" description="Acidic residues" evidence="3">
    <location>
        <begin position="384"/>
        <end position="393"/>
    </location>
</feature>
<feature type="compositionally biased region" description="Polar residues" evidence="3">
    <location>
        <begin position="496"/>
        <end position="509"/>
    </location>
</feature>
<feature type="compositionally biased region" description="Basic and acidic residues" evidence="3">
    <location>
        <begin position="706"/>
        <end position="717"/>
    </location>
</feature>
<keyword evidence="2" id="KW-0158">Chromosome</keyword>
<feature type="compositionally biased region" description="Basic and acidic residues" evidence="3">
    <location>
        <begin position="542"/>
        <end position="555"/>
    </location>
</feature>
<feature type="compositionally biased region" description="Low complexity" evidence="3">
    <location>
        <begin position="819"/>
        <end position="829"/>
    </location>
</feature>
<name>A0A8D8YU71_9HEMI</name>
<keyword evidence="2" id="KW-0010">Activator</keyword>
<feature type="compositionally biased region" description="Polar residues" evidence="3">
    <location>
        <begin position="365"/>
        <end position="375"/>
    </location>
</feature>
<dbReference type="InterPro" id="IPR039595">
    <property type="entry name" value="TE2IP/Rap1"/>
</dbReference>
<feature type="compositionally biased region" description="Polar residues" evidence="3">
    <location>
        <begin position="792"/>
        <end position="808"/>
    </location>
</feature>
<dbReference type="AlphaFoldDB" id="A0A8D8YU71"/>
<dbReference type="GO" id="GO:0031848">
    <property type="term" value="P:protection from non-homologous end joining at telomere"/>
    <property type="evidence" value="ECO:0007669"/>
    <property type="project" value="TreeGrafter"/>
</dbReference>
<feature type="compositionally biased region" description="Low complexity" evidence="3">
    <location>
        <begin position="235"/>
        <end position="244"/>
    </location>
</feature>
<dbReference type="GO" id="GO:0006355">
    <property type="term" value="P:regulation of DNA-templated transcription"/>
    <property type="evidence" value="ECO:0007669"/>
    <property type="project" value="UniProtKB-UniRule"/>
</dbReference>
<feature type="region of interest" description="Disordered" evidence="3">
    <location>
        <begin position="287"/>
        <end position="311"/>
    </location>
</feature>
<feature type="compositionally biased region" description="Basic and acidic residues" evidence="3">
    <location>
        <begin position="620"/>
        <end position="640"/>
    </location>
</feature>
<evidence type="ECO:0000256" key="1">
    <source>
        <dbReference type="ARBA" id="ARBA00023242"/>
    </source>
</evidence>
<dbReference type="GO" id="GO:0070187">
    <property type="term" value="C:shelterin complex"/>
    <property type="evidence" value="ECO:0007669"/>
    <property type="project" value="TreeGrafter"/>
</dbReference>
<dbReference type="GO" id="GO:0010833">
    <property type="term" value="P:telomere maintenance via telomere lengthening"/>
    <property type="evidence" value="ECO:0007669"/>
    <property type="project" value="UniProtKB-UniRule"/>
</dbReference>
<feature type="region of interest" description="Disordered" evidence="3">
    <location>
        <begin position="483"/>
        <end position="852"/>
    </location>
</feature>
<comment type="similarity">
    <text evidence="2">Belongs to the RAP1 family.</text>
</comment>
<dbReference type="PANTHER" id="PTHR16466">
    <property type="entry name" value="TELOMERE REPEAT-BINDING FACTOR 2-INTERACTING PROTEIN 1"/>
    <property type="match status" value="1"/>
</dbReference>
<feature type="region of interest" description="Disordered" evidence="3">
    <location>
        <begin position="191"/>
        <end position="244"/>
    </location>
</feature>
<evidence type="ECO:0000256" key="3">
    <source>
        <dbReference type="SAM" id="MobiDB-lite"/>
    </source>
</evidence>
<dbReference type="EMBL" id="HBUF01392870">
    <property type="protein sequence ID" value="CAG6734521.1"/>
    <property type="molecule type" value="Transcribed_RNA"/>
</dbReference>
<feature type="compositionally biased region" description="Polar residues" evidence="3">
    <location>
        <begin position="191"/>
        <end position="218"/>
    </location>
</feature>
<feature type="region of interest" description="Disordered" evidence="3">
    <location>
        <begin position="113"/>
        <end position="150"/>
    </location>
</feature>
<protein>
    <recommendedName>
        <fullName evidence="2">Telomeric repeat-binding factor 2-interacting protein 1</fullName>
        <shortName evidence="2">TERF2-interacting telomeric protein 1</shortName>
    </recommendedName>
    <alternativeName>
        <fullName evidence="2">Repressor/activator protein 1 homolog</fullName>
    </alternativeName>
</protein>
<feature type="region of interest" description="Disordered" evidence="3">
    <location>
        <begin position="337"/>
        <end position="404"/>
    </location>
</feature>
<keyword evidence="2" id="KW-0779">Telomere</keyword>
<feature type="compositionally biased region" description="Basic and acidic residues" evidence="3">
    <location>
        <begin position="809"/>
        <end position="818"/>
    </location>
</feature>
<accession>A0A8D8YU71</accession>
<keyword evidence="2" id="KW-0804">Transcription</keyword>
<feature type="region of interest" description="Disordered" evidence="3">
    <location>
        <begin position="1"/>
        <end position="20"/>
    </location>
</feature>
<sequence>MHTRSRIPQKALSNSEPTVLLENVIPTRSSSLPPESSEPLTDSQFEQTVLTKANENQTENQTENTNVSNTRITRQTNFKCLSKIIQEESSEQSSQKKRICPKTNRYQSSLRNFRKSNSESNMTSSVAKSPDLNLSGKSTTIEHDGCGETQVETTENTVNTIVNNGWGETQTLEKFPDDTLTVEDNRPVEQDSNQLNSLHGSDNNIQPCSSTDIENNTSKDNEDESNQTCKENTHNSSRNSSCSSILEGIPQIENYLRRTSGELLNTQNSSPEKNTQMVWEDVLSNYPGEGKNNTNGKKENENVQGNGNVHHSNKNTEAIELVNLLEGNSEECVVSSLTSTDGKNMNTEEHSVECIENSDPRSKTSKNTLKDQNCGSSSKKVEESDSQSSDDEDAKSNDDNETLTNKENEKLLTFLCYHSVELLDLHNDVIWKRIGARQEFKQLSWQVYKENFFNNLVERTENYNVPIYFSKHVRQKYVTNSNQGNPVLKIRGDLFPTQNGPNFNNTLNETSKDNVRTPTKNKVRTPTKNRNDDKPNTVTRNSGEKIRTPSKKRPESNSVERNSSHSGGSQGKHNQTPRKGPKIKYTTGKHSATKERTPLKKSRVVNRIRSDSSSSNEEMAMERFQNKNQAEKVSTRKPQSDFDSSDSSDFDSVNRSRIVTRTKTGKSTNPSPNKSKKDQTGEASELSGDSECSEYNPFKTLTSKYFNKEPTDSPNSDKHKRRQSSSPNLDRQSRKRSSRNSGGNNQSPTPSGSVQRGTKRARMTPPEYVNKSSTSETEMSDSDGDRLVIQEPQGSSRSKENQPQSNSSKTKENPRESNRSQNQSQSRSSPRGDRSSIGSILTPAPSKPQSNIRSIRMPYLSYEKVNMIKYLIDNTTRLDSIKGNVFWKEMEGAGAVPGRTWQSLKNHFFRSLVFELDTYSLDSKFRKRLEMYSAR</sequence>
<comment type="subunit">
    <text evidence="2">Homodimer.</text>
</comment>
<keyword evidence="1 2" id="KW-0539">Nucleus</keyword>
<comment type="function">
    <text evidence="2">Acts both as a regulator of telomere function and as a transcription regulator. Involved in the regulation of telomere length and protection as a component of the shelterin complex (telosome). Does not bind DNA directly: recruited to telomeric double-stranded 5'-TTAGGG-3' repeats via its interaction with terf2. Independently of its function in telomeres, also acts as a transcription regulator: recruited to extratelomeric 5'-TTAGGG-3' sites via its association with terf2 or other factors, and regulates gene expression.</text>
</comment>
<evidence type="ECO:0000256" key="2">
    <source>
        <dbReference type="RuleBase" id="RU367107"/>
    </source>
</evidence>
<feature type="compositionally biased region" description="Basic and acidic residues" evidence="3">
    <location>
        <begin position="394"/>
        <end position="404"/>
    </location>
</feature>
<keyword evidence="2" id="KW-0805">Transcription regulation</keyword>
<organism evidence="4">
    <name type="scientific">Cacopsylla melanoneura</name>
    <dbReference type="NCBI Taxonomy" id="428564"/>
    <lineage>
        <taxon>Eukaryota</taxon>
        <taxon>Metazoa</taxon>
        <taxon>Ecdysozoa</taxon>
        <taxon>Arthropoda</taxon>
        <taxon>Hexapoda</taxon>
        <taxon>Insecta</taxon>
        <taxon>Pterygota</taxon>
        <taxon>Neoptera</taxon>
        <taxon>Paraneoptera</taxon>
        <taxon>Hemiptera</taxon>
        <taxon>Sternorrhyncha</taxon>
        <taxon>Psylloidea</taxon>
        <taxon>Psyllidae</taxon>
        <taxon>Psyllinae</taxon>
        <taxon>Cacopsylla</taxon>
    </lineage>
</organism>
<evidence type="ECO:0000313" key="4">
    <source>
        <dbReference type="EMBL" id="CAG6734521.1"/>
    </source>
</evidence>
<feature type="compositionally biased region" description="Basic and acidic residues" evidence="3">
    <location>
        <begin position="346"/>
        <end position="362"/>
    </location>
</feature>
<feature type="compositionally biased region" description="Polar residues" evidence="3">
    <location>
        <begin position="556"/>
        <end position="574"/>
    </location>
</feature>
<comment type="subcellular location">
    <subcellularLocation>
        <location evidence="2">Nucleus</location>
    </subcellularLocation>
    <subcellularLocation>
        <location evidence="2">Chromosome</location>
        <location evidence="2">Telomere</location>
    </subcellularLocation>
</comment>
<dbReference type="Gene3D" id="1.10.10.60">
    <property type="entry name" value="Homeodomain-like"/>
    <property type="match status" value="1"/>
</dbReference>
<dbReference type="GO" id="GO:0042162">
    <property type="term" value="F:telomeric DNA binding"/>
    <property type="evidence" value="ECO:0007669"/>
    <property type="project" value="TreeGrafter"/>
</dbReference>
<reference evidence="4" key="1">
    <citation type="submission" date="2021-05" db="EMBL/GenBank/DDBJ databases">
        <authorList>
            <person name="Alioto T."/>
            <person name="Alioto T."/>
            <person name="Gomez Garrido J."/>
        </authorList>
    </citation>
    <scope>NUCLEOTIDE SEQUENCE</scope>
</reference>